<evidence type="ECO:0000256" key="12">
    <source>
        <dbReference type="ARBA" id="ARBA00023222"/>
    </source>
</evidence>
<dbReference type="Proteomes" id="UP000254266">
    <property type="component" value="Unassembled WGS sequence"/>
</dbReference>
<dbReference type="FunFam" id="3.40.190.10:FF:000034">
    <property type="entry name" value="Chorismate mutase/prephenate dehydratase"/>
    <property type="match status" value="1"/>
</dbReference>
<organism evidence="24 25">
    <name type="scientific">endosymbiont of Galathealinum brachiosum</name>
    <dbReference type="NCBI Taxonomy" id="2200906"/>
    <lineage>
        <taxon>Bacteria</taxon>
        <taxon>Pseudomonadati</taxon>
        <taxon>Pseudomonadota</taxon>
        <taxon>Gammaproteobacteria</taxon>
        <taxon>sulfur-oxidizing symbionts</taxon>
    </lineage>
</organism>
<dbReference type="PANTHER" id="PTHR21022:SF19">
    <property type="entry name" value="PREPHENATE DEHYDRATASE-RELATED"/>
    <property type="match status" value="1"/>
</dbReference>
<dbReference type="InterPro" id="IPR001086">
    <property type="entry name" value="Preph_deHydtase"/>
</dbReference>
<evidence type="ECO:0000256" key="15">
    <source>
        <dbReference type="ARBA" id="ARBA00023268"/>
    </source>
</evidence>
<name>A0A370DG87_9GAMM</name>
<dbReference type="GO" id="GO:0009094">
    <property type="term" value="P:L-phenylalanine biosynthetic process"/>
    <property type="evidence" value="ECO:0007669"/>
    <property type="project" value="UniProtKB-UniPathway"/>
</dbReference>
<dbReference type="SUPFAM" id="SSF55021">
    <property type="entry name" value="ACT-like"/>
    <property type="match status" value="1"/>
</dbReference>
<dbReference type="GO" id="GO:0046417">
    <property type="term" value="P:chorismate metabolic process"/>
    <property type="evidence" value="ECO:0007669"/>
    <property type="project" value="InterPro"/>
</dbReference>
<dbReference type="GO" id="GO:0005737">
    <property type="term" value="C:cytoplasm"/>
    <property type="evidence" value="ECO:0007669"/>
    <property type="project" value="UniProtKB-SubCell"/>
</dbReference>
<dbReference type="Pfam" id="PF01842">
    <property type="entry name" value="ACT"/>
    <property type="match status" value="1"/>
</dbReference>
<evidence type="ECO:0000256" key="6">
    <source>
        <dbReference type="ARBA" id="ARBA00012404"/>
    </source>
</evidence>
<dbReference type="SUPFAM" id="SSF53850">
    <property type="entry name" value="Periplasmic binding protein-like II"/>
    <property type="match status" value="1"/>
</dbReference>
<evidence type="ECO:0000256" key="8">
    <source>
        <dbReference type="ARBA" id="ARBA00014401"/>
    </source>
</evidence>
<comment type="pathway">
    <text evidence="5">Metabolic intermediate biosynthesis; prephenate biosynthesis; prephenate from chorismate: step 1/1.</text>
</comment>
<dbReference type="Gene3D" id="1.20.59.10">
    <property type="entry name" value="Chorismate mutase"/>
    <property type="match status" value="1"/>
</dbReference>
<evidence type="ECO:0000256" key="17">
    <source>
        <dbReference type="ARBA" id="ARBA00031520"/>
    </source>
</evidence>
<evidence type="ECO:0000256" key="11">
    <source>
        <dbReference type="ARBA" id="ARBA00023141"/>
    </source>
</evidence>
<dbReference type="SMART" id="SM00830">
    <property type="entry name" value="CM_2"/>
    <property type="match status" value="1"/>
</dbReference>
<dbReference type="FunFam" id="3.40.190.10:FF:000029">
    <property type="entry name" value="Chorismate mutase/Prephenate dehydratase"/>
    <property type="match status" value="1"/>
</dbReference>
<feature type="domain" description="Prephenate dehydratase" evidence="22">
    <location>
        <begin position="97"/>
        <end position="272"/>
    </location>
</feature>
<dbReference type="InterPro" id="IPR008242">
    <property type="entry name" value="Chor_mutase/pphenate_deHydtase"/>
</dbReference>
<dbReference type="NCBIfam" id="NF008865">
    <property type="entry name" value="PRK11898.1"/>
    <property type="match status" value="1"/>
</dbReference>
<evidence type="ECO:0000256" key="18">
    <source>
        <dbReference type="ARBA" id="ARBA00047848"/>
    </source>
</evidence>
<feature type="domain" description="ACT" evidence="23">
    <location>
        <begin position="284"/>
        <end position="361"/>
    </location>
</feature>
<keyword evidence="15" id="KW-0511">Multifunctional enzyme</keyword>
<dbReference type="CDD" id="cd04905">
    <property type="entry name" value="ACT_CM-PDT"/>
    <property type="match status" value="1"/>
</dbReference>
<dbReference type="PANTHER" id="PTHR21022">
    <property type="entry name" value="PREPHENATE DEHYDRATASE P PROTEIN"/>
    <property type="match status" value="1"/>
</dbReference>
<sequence length="366" mass="40603">MAYRMNEQEKLSGIRDRIDAIDKQIQTLINQRAECAQEVAEIKINAGETEHFYRPEREAQVLTEIKKRNKGPLGSNAMAHLFREIMSSCLALEKPIKVAFLGPAGTYNHAASSKHFGASIDQYPVDNIEEIFRAVETGESHFGVAPIENSTEGVIAHTLDLLINSSLKICGEVDLRIQHNLISTEVDINNITKVYSHQQSLAQCRRWLDANLPNAEHYAVRSNAEAVRIAKNEKGAAAIAGVMASELYEVPILCTEIEDEPNNTTRFIVVGKNEVPSSGNDRTSLLVTTNNKAGALHHLLKPLANRGIGMSKIESRPSRQGVWEYVFFIDIEGHKDDEPLAEALSEIEHESAMVRILGSYPKAVLK</sequence>
<evidence type="ECO:0000256" key="10">
    <source>
        <dbReference type="ARBA" id="ARBA00022605"/>
    </source>
</evidence>
<comment type="pathway">
    <text evidence="4">Amino-acid biosynthesis; L-phenylalanine biosynthesis; phenylpyruvate from prephenate: step 1/1.</text>
</comment>
<keyword evidence="25" id="KW-1185">Reference proteome</keyword>
<protein>
    <recommendedName>
        <fullName evidence="8">Bifunctional chorismate mutase/prephenate dehydratase</fullName>
        <ecNumber evidence="7">4.2.1.51</ecNumber>
        <ecNumber evidence="6">5.4.99.5</ecNumber>
    </recommendedName>
    <alternativeName>
        <fullName evidence="17">Chorismate mutase-prephenate dehydratase</fullName>
    </alternativeName>
    <alternativeName>
        <fullName evidence="16">p-protein</fullName>
    </alternativeName>
</protein>
<gene>
    <name evidence="24" type="ORF">DIZ80_07365</name>
</gene>
<dbReference type="CDD" id="cd13630">
    <property type="entry name" value="PBP2_PDT_1"/>
    <property type="match status" value="1"/>
</dbReference>
<dbReference type="EC" id="4.2.1.51" evidence="7"/>
<evidence type="ECO:0000256" key="14">
    <source>
        <dbReference type="ARBA" id="ARBA00023239"/>
    </source>
</evidence>
<evidence type="ECO:0000256" key="1">
    <source>
        <dbReference type="ARBA" id="ARBA00000824"/>
    </source>
</evidence>
<evidence type="ECO:0000256" key="20">
    <source>
        <dbReference type="SAM" id="Coils"/>
    </source>
</evidence>
<dbReference type="FunFam" id="3.30.70.260:FF:000012">
    <property type="entry name" value="Prephenate dehydratase"/>
    <property type="match status" value="1"/>
</dbReference>
<evidence type="ECO:0000259" key="23">
    <source>
        <dbReference type="PROSITE" id="PS51671"/>
    </source>
</evidence>
<keyword evidence="13" id="KW-0413">Isomerase</keyword>
<dbReference type="PROSITE" id="PS00857">
    <property type="entry name" value="PREPHENATE_DEHYDR_1"/>
    <property type="match status" value="1"/>
</dbReference>
<evidence type="ECO:0000256" key="4">
    <source>
        <dbReference type="ARBA" id="ARBA00004741"/>
    </source>
</evidence>
<evidence type="ECO:0000256" key="16">
    <source>
        <dbReference type="ARBA" id="ARBA00031175"/>
    </source>
</evidence>
<dbReference type="PROSITE" id="PS00858">
    <property type="entry name" value="PREPHENATE_DEHYDR_2"/>
    <property type="match status" value="1"/>
</dbReference>
<dbReference type="EC" id="5.4.99.5" evidence="6"/>
<comment type="subcellular location">
    <subcellularLocation>
        <location evidence="3">Cytoplasm</location>
    </subcellularLocation>
</comment>
<dbReference type="InterPro" id="IPR018528">
    <property type="entry name" value="Preph_deHydtase_CS"/>
</dbReference>
<dbReference type="EMBL" id="QFXC01000008">
    <property type="protein sequence ID" value="RDH83945.1"/>
    <property type="molecule type" value="Genomic_DNA"/>
</dbReference>
<keyword evidence="11" id="KW-0057">Aromatic amino acid biosynthesis</keyword>
<evidence type="ECO:0000256" key="7">
    <source>
        <dbReference type="ARBA" id="ARBA00013147"/>
    </source>
</evidence>
<accession>A0A370DG87</accession>
<keyword evidence="12" id="KW-0584">Phenylalanine biosynthesis</keyword>
<comment type="function">
    <text evidence="2">Catalyzes the Claisen rearrangement of chorismate to prephenate and the decarboxylation/dehydration of prephenate to phenylpyruvate.</text>
</comment>
<keyword evidence="14" id="KW-0456">Lyase</keyword>
<evidence type="ECO:0000256" key="5">
    <source>
        <dbReference type="ARBA" id="ARBA00004817"/>
    </source>
</evidence>
<dbReference type="InterPro" id="IPR002912">
    <property type="entry name" value="ACT_dom"/>
</dbReference>
<dbReference type="InterPro" id="IPR036979">
    <property type="entry name" value="CM_dom_sf"/>
</dbReference>
<evidence type="ECO:0000256" key="9">
    <source>
        <dbReference type="ARBA" id="ARBA00022490"/>
    </source>
</evidence>
<proteinExistence type="predicted"/>
<dbReference type="NCBIfam" id="TIGR01807">
    <property type="entry name" value="CM_P2"/>
    <property type="match status" value="1"/>
</dbReference>
<dbReference type="InterPro" id="IPR036263">
    <property type="entry name" value="Chorismate_II_sf"/>
</dbReference>
<dbReference type="AlphaFoldDB" id="A0A370DG87"/>
<dbReference type="Gene3D" id="3.40.190.10">
    <property type="entry name" value="Periplasmic binding protein-like II"/>
    <property type="match status" value="2"/>
</dbReference>
<dbReference type="Gene3D" id="3.30.70.260">
    <property type="match status" value="1"/>
</dbReference>
<dbReference type="InterPro" id="IPR010957">
    <property type="entry name" value="G/b/e-P-prot_chorismate_mutase"/>
</dbReference>
<dbReference type="PROSITE" id="PS51168">
    <property type="entry name" value="CHORISMATE_MUT_2"/>
    <property type="match status" value="1"/>
</dbReference>
<dbReference type="SUPFAM" id="SSF48600">
    <property type="entry name" value="Chorismate mutase II"/>
    <property type="match status" value="1"/>
</dbReference>
<evidence type="ECO:0000259" key="22">
    <source>
        <dbReference type="PROSITE" id="PS51171"/>
    </source>
</evidence>
<keyword evidence="20" id="KW-0175">Coiled coil</keyword>
<evidence type="ECO:0000256" key="2">
    <source>
        <dbReference type="ARBA" id="ARBA00002364"/>
    </source>
</evidence>
<dbReference type="GO" id="GO:0004106">
    <property type="term" value="F:chorismate mutase activity"/>
    <property type="evidence" value="ECO:0007669"/>
    <property type="project" value="UniProtKB-EC"/>
</dbReference>
<feature type="domain" description="Chorismate mutase" evidence="21">
    <location>
        <begin position="5"/>
        <end position="97"/>
    </location>
</feature>
<keyword evidence="9" id="KW-0963">Cytoplasm</keyword>
<keyword evidence="10" id="KW-0028">Amino-acid biosynthesis</keyword>
<dbReference type="InterPro" id="IPR002701">
    <property type="entry name" value="CM_II_prokaryot"/>
</dbReference>
<dbReference type="PROSITE" id="PS51671">
    <property type="entry name" value="ACT"/>
    <property type="match status" value="1"/>
</dbReference>
<evidence type="ECO:0000256" key="19">
    <source>
        <dbReference type="PIRSR" id="PIRSR001500-2"/>
    </source>
</evidence>
<dbReference type="PIRSF" id="PIRSF001500">
    <property type="entry name" value="Chor_mut_pdt_Ppr"/>
    <property type="match status" value="1"/>
</dbReference>
<dbReference type="UniPathway" id="UPA00121">
    <property type="reaction ID" value="UER00345"/>
</dbReference>
<dbReference type="GO" id="GO:0004664">
    <property type="term" value="F:prephenate dehydratase activity"/>
    <property type="evidence" value="ECO:0007669"/>
    <property type="project" value="UniProtKB-EC"/>
</dbReference>
<comment type="catalytic activity">
    <reaction evidence="1">
        <text>chorismate = prephenate</text>
        <dbReference type="Rhea" id="RHEA:13897"/>
        <dbReference type="ChEBI" id="CHEBI:29748"/>
        <dbReference type="ChEBI" id="CHEBI:29934"/>
        <dbReference type="EC" id="5.4.99.5"/>
    </reaction>
</comment>
<dbReference type="PROSITE" id="PS51171">
    <property type="entry name" value="PREPHENATE_DEHYDR_3"/>
    <property type="match status" value="1"/>
</dbReference>
<feature type="site" description="Essential for prephenate dehydratase activity" evidence="19">
    <location>
        <position position="265"/>
    </location>
</feature>
<feature type="coiled-coil region" evidence="20">
    <location>
        <begin position="18"/>
        <end position="45"/>
    </location>
</feature>
<evidence type="ECO:0000259" key="21">
    <source>
        <dbReference type="PROSITE" id="PS51168"/>
    </source>
</evidence>
<dbReference type="Pfam" id="PF01817">
    <property type="entry name" value="CM_2"/>
    <property type="match status" value="1"/>
</dbReference>
<evidence type="ECO:0000256" key="13">
    <source>
        <dbReference type="ARBA" id="ARBA00023235"/>
    </source>
</evidence>
<dbReference type="Pfam" id="PF00800">
    <property type="entry name" value="PDT"/>
    <property type="match status" value="1"/>
</dbReference>
<evidence type="ECO:0000256" key="3">
    <source>
        <dbReference type="ARBA" id="ARBA00004496"/>
    </source>
</evidence>
<evidence type="ECO:0000313" key="24">
    <source>
        <dbReference type="EMBL" id="RDH83945.1"/>
    </source>
</evidence>
<comment type="catalytic activity">
    <reaction evidence="18">
        <text>prephenate + H(+) = 3-phenylpyruvate + CO2 + H2O</text>
        <dbReference type="Rhea" id="RHEA:21648"/>
        <dbReference type="ChEBI" id="CHEBI:15377"/>
        <dbReference type="ChEBI" id="CHEBI:15378"/>
        <dbReference type="ChEBI" id="CHEBI:16526"/>
        <dbReference type="ChEBI" id="CHEBI:18005"/>
        <dbReference type="ChEBI" id="CHEBI:29934"/>
        <dbReference type="EC" id="4.2.1.51"/>
    </reaction>
</comment>
<dbReference type="UniPathway" id="UPA00120">
    <property type="reaction ID" value="UER00203"/>
</dbReference>
<evidence type="ECO:0000313" key="25">
    <source>
        <dbReference type="Proteomes" id="UP000254266"/>
    </source>
</evidence>
<comment type="caution">
    <text evidence="24">The sequence shown here is derived from an EMBL/GenBank/DDBJ whole genome shotgun (WGS) entry which is preliminary data.</text>
</comment>
<reference evidence="24 25" key="1">
    <citation type="journal article" date="2018" name="ISME J.">
        <title>Endosymbiont genomes yield clues of tubeworm success.</title>
        <authorList>
            <person name="Li Y."/>
            <person name="Liles M.R."/>
            <person name="Halanych K.M."/>
        </authorList>
    </citation>
    <scope>NUCLEOTIDE SEQUENCE [LARGE SCALE GENOMIC DNA]</scope>
    <source>
        <strain evidence="24">A1464</strain>
    </source>
</reference>
<dbReference type="InterPro" id="IPR045865">
    <property type="entry name" value="ACT-like_dom_sf"/>
</dbReference>